<keyword evidence="2" id="KW-0547">Nucleotide-binding</keyword>
<organism evidence="4">
    <name type="scientific">marine sediment metagenome</name>
    <dbReference type="NCBI Taxonomy" id="412755"/>
    <lineage>
        <taxon>unclassified sequences</taxon>
        <taxon>metagenomes</taxon>
        <taxon>ecological metagenomes</taxon>
    </lineage>
</organism>
<evidence type="ECO:0000256" key="3">
    <source>
        <dbReference type="ARBA" id="ARBA00022840"/>
    </source>
</evidence>
<accession>A0A0F9ESM1</accession>
<keyword evidence="3" id="KW-0067">ATP-binding</keyword>
<reference evidence="4" key="1">
    <citation type="journal article" date="2015" name="Nature">
        <title>Complex archaea that bridge the gap between prokaryotes and eukaryotes.</title>
        <authorList>
            <person name="Spang A."/>
            <person name="Saw J.H."/>
            <person name="Jorgensen S.L."/>
            <person name="Zaremba-Niedzwiedzka K."/>
            <person name="Martijn J."/>
            <person name="Lind A.E."/>
            <person name="van Eijk R."/>
            <person name="Schleper C."/>
            <person name="Guy L."/>
            <person name="Ettema T.J."/>
        </authorList>
    </citation>
    <scope>NUCLEOTIDE SEQUENCE</scope>
</reference>
<dbReference type="PANTHER" id="PTHR23407:SF1">
    <property type="entry name" value="5-FORMYLTETRAHYDROFOLATE CYCLO-LIGASE"/>
    <property type="match status" value="1"/>
</dbReference>
<dbReference type="SUPFAM" id="SSF100950">
    <property type="entry name" value="NagB/RpiA/CoA transferase-like"/>
    <property type="match status" value="1"/>
</dbReference>
<dbReference type="AlphaFoldDB" id="A0A0F9ESM1"/>
<dbReference type="GO" id="GO:0009396">
    <property type="term" value="P:folic acid-containing compound biosynthetic process"/>
    <property type="evidence" value="ECO:0007669"/>
    <property type="project" value="TreeGrafter"/>
</dbReference>
<dbReference type="GO" id="GO:0030272">
    <property type="term" value="F:5-formyltetrahydrofolate cyclo-ligase activity"/>
    <property type="evidence" value="ECO:0007669"/>
    <property type="project" value="TreeGrafter"/>
</dbReference>
<name>A0A0F9ESM1_9ZZZZ</name>
<dbReference type="GO" id="GO:0005524">
    <property type="term" value="F:ATP binding"/>
    <property type="evidence" value="ECO:0007669"/>
    <property type="project" value="UniProtKB-KW"/>
</dbReference>
<evidence type="ECO:0000256" key="1">
    <source>
        <dbReference type="ARBA" id="ARBA00010638"/>
    </source>
</evidence>
<gene>
    <name evidence="4" type="ORF">LCGC14_2116730</name>
</gene>
<dbReference type="InterPro" id="IPR002698">
    <property type="entry name" value="FTHF_cligase"/>
</dbReference>
<dbReference type="NCBIfam" id="TIGR02727">
    <property type="entry name" value="MTHFS_bact"/>
    <property type="match status" value="1"/>
</dbReference>
<comment type="caution">
    <text evidence="4">The sequence shown here is derived from an EMBL/GenBank/DDBJ whole genome shotgun (WGS) entry which is preliminary data.</text>
</comment>
<dbReference type="PIRSF" id="PIRSF006806">
    <property type="entry name" value="FTHF_cligase"/>
    <property type="match status" value="1"/>
</dbReference>
<comment type="similarity">
    <text evidence="1">Belongs to the 5-formyltetrahydrofolate cyclo-ligase family.</text>
</comment>
<evidence type="ECO:0008006" key="5">
    <source>
        <dbReference type="Google" id="ProtNLM"/>
    </source>
</evidence>
<sequence>MTKKEIRAMAEGIRNSIGPEEKKMLDEMIINNLFSWPLYKNAVYFFCFVSFRSEINTSKILKTAITEGKTVTVPKVDSRSGLMKTYIVKNFDKDLRPGEYGIMEPSDICIEADHSKIDLIIAPGLGFTKSGSRLGYGGGYYDKFMGKHSDIPVCALTYDRLILDFLPVKDHDIPVDYLITEKCVKNTG</sequence>
<protein>
    <recommendedName>
        <fullName evidence="5">5-formyltetrahydrofolate cyclo-ligase</fullName>
    </recommendedName>
</protein>
<dbReference type="PANTHER" id="PTHR23407">
    <property type="entry name" value="ATPASE INHIBITOR/5-FORMYLTETRAHYDROFOLATE CYCLO-LIGASE"/>
    <property type="match status" value="1"/>
</dbReference>
<dbReference type="InterPro" id="IPR037171">
    <property type="entry name" value="NagB/RpiA_transferase-like"/>
</dbReference>
<dbReference type="Pfam" id="PF01812">
    <property type="entry name" value="5-FTHF_cyc-lig"/>
    <property type="match status" value="1"/>
</dbReference>
<evidence type="ECO:0000313" key="4">
    <source>
        <dbReference type="EMBL" id="KKL69261.1"/>
    </source>
</evidence>
<dbReference type="GO" id="GO:0035999">
    <property type="term" value="P:tetrahydrofolate interconversion"/>
    <property type="evidence" value="ECO:0007669"/>
    <property type="project" value="TreeGrafter"/>
</dbReference>
<dbReference type="EMBL" id="LAZR01026271">
    <property type="protein sequence ID" value="KKL69261.1"/>
    <property type="molecule type" value="Genomic_DNA"/>
</dbReference>
<dbReference type="InterPro" id="IPR024185">
    <property type="entry name" value="FTHF_cligase-like_sf"/>
</dbReference>
<dbReference type="Gene3D" id="3.40.50.10420">
    <property type="entry name" value="NagB/RpiA/CoA transferase-like"/>
    <property type="match status" value="1"/>
</dbReference>
<proteinExistence type="inferred from homology"/>
<evidence type="ECO:0000256" key="2">
    <source>
        <dbReference type="ARBA" id="ARBA00022741"/>
    </source>
</evidence>